<comment type="caution">
    <text evidence="3">The sequence shown here is derived from an EMBL/GenBank/DDBJ whole genome shotgun (WGS) entry which is preliminary data.</text>
</comment>
<dbReference type="InterPro" id="IPR011933">
    <property type="entry name" value="Double_TM_dom"/>
</dbReference>
<feature type="transmembrane region" description="Helical" evidence="1">
    <location>
        <begin position="443"/>
        <end position="462"/>
    </location>
</feature>
<evidence type="ECO:0000313" key="3">
    <source>
        <dbReference type="EMBL" id="TWI91623.1"/>
    </source>
</evidence>
<evidence type="ECO:0000313" key="4">
    <source>
        <dbReference type="Proteomes" id="UP000316778"/>
    </source>
</evidence>
<feature type="domain" description="Aerotolerance regulator N-terminal" evidence="2">
    <location>
        <begin position="1"/>
        <end position="77"/>
    </location>
</feature>
<organism evidence="3 4">
    <name type="scientific">Chitinophaga japonensis</name>
    <name type="common">Flexibacter japonensis</name>
    <dbReference type="NCBI Taxonomy" id="104662"/>
    <lineage>
        <taxon>Bacteria</taxon>
        <taxon>Pseudomonadati</taxon>
        <taxon>Bacteroidota</taxon>
        <taxon>Chitinophagia</taxon>
        <taxon>Chitinophagales</taxon>
        <taxon>Chitinophagaceae</taxon>
        <taxon>Chitinophaga</taxon>
    </lineage>
</organism>
<keyword evidence="4" id="KW-1185">Reference proteome</keyword>
<reference evidence="3 4" key="1">
    <citation type="journal article" date="2013" name="Stand. Genomic Sci.">
        <title>Genomic Encyclopedia of Type Strains, Phase I: The one thousand microbial genomes (KMG-I) project.</title>
        <authorList>
            <person name="Kyrpides N.C."/>
            <person name="Woyke T."/>
            <person name="Eisen J.A."/>
            <person name="Garrity G."/>
            <person name="Lilburn T.G."/>
            <person name="Beck B.J."/>
            <person name="Whitman W.B."/>
            <person name="Hugenholtz P."/>
            <person name="Klenk H.P."/>
        </authorList>
    </citation>
    <scope>NUCLEOTIDE SEQUENCE [LARGE SCALE GENOMIC DNA]</scope>
    <source>
        <strain evidence="3 4">DSM 13484</strain>
    </source>
</reference>
<dbReference type="AlphaFoldDB" id="A0A562TE10"/>
<dbReference type="InterPro" id="IPR024163">
    <property type="entry name" value="Aerotolerance_reg_N"/>
</dbReference>
<keyword evidence="1" id="KW-1133">Transmembrane helix</keyword>
<dbReference type="NCBIfam" id="TIGR02226">
    <property type="entry name" value="two_anch"/>
    <property type="match status" value="1"/>
</dbReference>
<feature type="transmembrane region" description="Helical" evidence="1">
    <location>
        <begin position="60"/>
        <end position="79"/>
    </location>
</feature>
<dbReference type="Pfam" id="PF07584">
    <property type="entry name" value="BatA"/>
    <property type="match status" value="1"/>
</dbReference>
<dbReference type="OrthoDB" id="890881at2"/>
<sequence>MFQLLQPIWLWLTTGILVPVMIHLWNIRRGKTLRVGSIALLKAGGHRQSRRLRLTEPLRLLLRCLLIILAAVLLSRPVWQQRPRQKEKGWVLLPGERWQETYQHFQLSIDSLLQAGYALHYFNPGFRAAGLTATFYGNMEMDSTMSYWALLDSLQQMPGAPRSFFIFTPAWLHRFRGQRPAIDTGVHWYAYTPADSVATWPGNAYATPSGSIYAGRVSSRPGGNSYAWEILPFGAAPQPVDTTTMRITLFADALMQDALYLKAAITAIQQFTQHRLALQEVHQTTALPAQTDWLFWLSTQPLPRDVQARNTWRYDTGQVVNSASWIISGTAAPVPLYKRVQPPLTAAEAVPLWQDGFGNPILRQEKGPQTTQYHFASRLDPAWNELPWQADFPAMLLQLLFPDSNNVITGKDRRIIAAQQLQPDHTAGNMITRSRTAAITTDLSPFCWALLLLLFLIERLWAFRVKKLPADG</sequence>
<dbReference type="Proteomes" id="UP000316778">
    <property type="component" value="Unassembled WGS sequence"/>
</dbReference>
<evidence type="ECO:0000259" key="2">
    <source>
        <dbReference type="Pfam" id="PF07584"/>
    </source>
</evidence>
<accession>A0A562TE10</accession>
<evidence type="ECO:0000256" key="1">
    <source>
        <dbReference type="SAM" id="Phobius"/>
    </source>
</evidence>
<feature type="transmembrane region" description="Helical" evidence="1">
    <location>
        <begin position="6"/>
        <end position="25"/>
    </location>
</feature>
<keyword evidence="1" id="KW-0812">Transmembrane</keyword>
<dbReference type="RefSeq" id="WP_158642536.1">
    <property type="nucleotide sequence ID" value="NZ_BAAAFY010000001.1"/>
</dbReference>
<name>A0A562TE10_CHIJA</name>
<protein>
    <submittedName>
        <fullName evidence="3">Putative membrane protein (TIGR02226 family)</fullName>
    </submittedName>
</protein>
<gene>
    <name evidence="3" type="ORF">LX66_0998</name>
</gene>
<keyword evidence="1" id="KW-0472">Membrane</keyword>
<proteinExistence type="predicted"/>
<dbReference type="EMBL" id="VLLG01000002">
    <property type="protein sequence ID" value="TWI91623.1"/>
    <property type="molecule type" value="Genomic_DNA"/>
</dbReference>